<protein>
    <recommendedName>
        <fullName evidence="3">DinB-like domain-containing protein</fullName>
    </recommendedName>
</protein>
<accession>A0A9W7Y965</accession>
<proteinExistence type="predicted"/>
<gene>
    <name evidence="1" type="ORF">LPJ61_004152</name>
</gene>
<name>A0A9W7Y965_9FUNG</name>
<dbReference type="AlphaFoldDB" id="A0A9W7Y965"/>
<evidence type="ECO:0000313" key="1">
    <source>
        <dbReference type="EMBL" id="KAJ1728214.1"/>
    </source>
</evidence>
<dbReference type="PANTHER" id="PTHR39473">
    <property type="match status" value="1"/>
</dbReference>
<keyword evidence="2" id="KW-1185">Reference proteome</keyword>
<reference evidence="1" key="1">
    <citation type="submission" date="2022-07" db="EMBL/GenBank/DDBJ databases">
        <title>Phylogenomic reconstructions and comparative analyses of Kickxellomycotina fungi.</title>
        <authorList>
            <person name="Reynolds N.K."/>
            <person name="Stajich J.E."/>
            <person name="Barry K."/>
            <person name="Grigoriev I.V."/>
            <person name="Crous P."/>
            <person name="Smith M.E."/>
        </authorList>
    </citation>
    <scope>NUCLEOTIDE SEQUENCE</scope>
    <source>
        <strain evidence="1">BCRC 34381</strain>
    </source>
</reference>
<dbReference type="InterPro" id="IPR034660">
    <property type="entry name" value="DinB/YfiT-like"/>
</dbReference>
<sequence length="201" mass="21705">MSSAPVRDPAAGTHEQLLASAASSLSHLGEIVRGLSDDQYVQESKALPGSTIGKHVRHVLDHFTLLLGALAKADEEDATSTLVRDSLKRPLGPVSYSHRERNRSTESTVACGLEGIARVTGMIEGVGQRTRAAPAFITIRDTLPGGTEASYLSTADRELWFCIHHMVHHNAIIASLMYEFGLDPPTEFAYAPSTIKHAHRG</sequence>
<comment type="caution">
    <text evidence="1">The sequence shown here is derived from an EMBL/GenBank/DDBJ whole genome shotgun (WGS) entry which is preliminary data.</text>
</comment>
<dbReference type="PANTHER" id="PTHR39473:SF1">
    <property type="entry name" value="DINB-LIKE DOMAIN-CONTAINING PROTEIN"/>
    <property type="match status" value="1"/>
</dbReference>
<dbReference type="EMBL" id="JANBOI010000868">
    <property type="protein sequence ID" value="KAJ1728214.1"/>
    <property type="molecule type" value="Genomic_DNA"/>
</dbReference>
<dbReference type="SUPFAM" id="SSF109854">
    <property type="entry name" value="DinB/YfiT-like putative metalloenzymes"/>
    <property type="match status" value="1"/>
</dbReference>
<organism evidence="1 2">
    <name type="scientific">Coemansia biformis</name>
    <dbReference type="NCBI Taxonomy" id="1286918"/>
    <lineage>
        <taxon>Eukaryota</taxon>
        <taxon>Fungi</taxon>
        <taxon>Fungi incertae sedis</taxon>
        <taxon>Zoopagomycota</taxon>
        <taxon>Kickxellomycotina</taxon>
        <taxon>Kickxellomycetes</taxon>
        <taxon>Kickxellales</taxon>
        <taxon>Kickxellaceae</taxon>
        <taxon>Coemansia</taxon>
    </lineage>
</organism>
<dbReference type="OrthoDB" id="5564877at2759"/>
<evidence type="ECO:0000313" key="2">
    <source>
        <dbReference type="Proteomes" id="UP001143981"/>
    </source>
</evidence>
<dbReference type="Proteomes" id="UP001143981">
    <property type="component" value="Unassembled WGS sequence"/>
</dbReference>
<evidence type="ECO:0008006" key="3">
    <source>
        <dbReference type="Google" id="ProtNLM"/>
    </source>
</evidence>